<dbReference type="Pfam" id="PF21090">
    <property type="entry name" value="P-loop_SecA"/>
    <property type="match status" value="1"/>
</dbReference>
<dbReference type="Pfam" id="PF07517">
    <property type="entry name" value="SecA_DEAD"/>
    <property type="match status" value="1"/>
</dbReference>
<dbReference type="InterPro" id="IPR027417">
    <property type="entry name" value="P-loop_NTPase"/>
</dbReference>
<keyword evidence="6" id="KW-0997">Cell inner membrane</keyword>
<evidence type="ECO:0000256" key="4">
    <source>
        <dbReference type="ARBA" id="ARBA00022475"/>
    </source>
</evidence>
<keyword evidence="5 15" id="KW-0963">Cytoplasm</keyword>
<dbReference type="GO" id="GO:0043952">
    <property type="term" value="P:protein transport by the Sec complex"/>
    <property type="evidence" value="ECO:0007669"/>
    <property type="project" value="UniProtKB-ARBA"/>
</dbReference>
<dbReference type="AlphaFoldDB" id="A0A2K8MFB9"/>
<evidence type="ECO:0000256" key="13">
    <source>
        <dbReference type="ARBA" id="ARBA00023010"/>
    </source>
</evidence>
<dbReference type="InterPro" id="IPR014018">
    <property type="entry name" value="SecA_motor_DEAD"/>
</dbReference>
<accession>A0A2K8MFB9</accession>
<evidence type="ECO:0000256" key="10">
    <source>
        <dbReference type="ARBA" id="ARBA00022840"/>
    </source>
</evidence>
<protein>
    <recommendedName>
        <fullName evidence="15 16">Protein translocase subunit SecA</fullName>
        <ecNumber evidence="15">7.4.2.8</ecNumber>
    </recommendedName>
</protein>
<dbReference type="FunFam" id="3.90.1440.10:FF:000001">
    <property type="entry name" value="Preprotein translocase subunit SecA"/>
    <property type="match status" value="1"/>
</dbReference>
<dbReference type="InterPro" id="IPR011130">
    <property type="entry name" value="SecA_preprotein_X-link_dom"/>
</dbReference>
<gene>
    <name evidence="15" type="primary">secA</name>
    <name evidence="20" type="ORF">CVN68_06510</name>
</gene>
<dbReference type="InterPro" id="IPR001650">
    <property type="entry name" value="Helicase_C-like"/>
</dbReference>
<dbReference type="CDD" id="cd18803">
    <property type="entry name" value="SF2_C_secA"/>
    <property type="match status" value="1"/>
</dbReference>
<proteinExistence type="inferred from homology"/>
<dbReference type="SMART" id="SM00958">
    <property type="entry name" value="SecA_PP_bind"/>
    <property type="match status" value="1"/>
</dbReference>
<dbReference type="Pfam" id="PF01043">
    <property type="entry name" value="SecA_PP_bind"/>
    <property type="match status" value="1"/>
</dbReference>
<dbReference type="Pfam" id="PF02810">
    <property type="entry name" value="SEC-C"/>
    <property type="match status" value="1"/>
</dbReference>
<comment type="cofactor">
    <cofactor evidence="1">
        <name>Zn(2+)</name>
        <dbReference type="ChEBI" id="CHEBI:29105"/>
    </cofactor>
</comment>
<keyword evidence="11 15" id="KW-0653">Protein transport</keyword>
<dbReference type="GO" id="GO:0006605">
    <property type="term" value="P:protein targeting"/>
    <property type="evidence" value="ECO:0007669"/>
    <property type="project" value="UniProtKB-UniRule"/>
</dbReference>
<dbReference type="InterPro" id="IPR000185">
    <property type="entry name" value="SecA"/>
</dbReference>
<dbReference type="Gene3D" id="3.10.450.50">
    <property type="match status" value="1"/>
</dbReference>
<sequence length="914" mass="102218">MLGGLAKTFFGSSNERYVKSLGAIVQKINAFEPTISAMTDAELAAQTVKFRERLANDEKLDSILPEAFATVREAAKRTLGQRHYDVQMIGGIVLHRGEIAEMRTGEGKTLVATLATYLNALPGDGVHVITVNDYLARRDAEWMAQVYGFLGLTTGVIVPNLTDQQRRDAYASDITYGTNNEFGFDYLRDNMKYDRASMVQRPFAMAIVDEVDSVLIDEARTPLIISGPTDDRSELYMSVDAIVKQLVPFDYEKDEKQRTVVLTEEGTEKVERMLENAGLLQGDNLYDFENTQVVHHLNQSLRANVMFKRDIDYIVKEDKVVIIDEFTGRMMDGRRWSDGLHQAVEAKEGVQIEPENQTLASITFQNYFRMYPKLSGMTGTAATEAPEFYDIYKMNVVTIPTNVPVKRVDEEDEFYKTTEEKFGAIAKKIRAHSAKGQPVLVGTVSIEKSELLSEFLKKEGVEHAVLNARHHELEAGIVAQAGRLGAVTIATNMAGRGTDIQLGGNLEFRIHDELESMEEGPARDAAIEQIKAEIAAEKARVIEAGGLFVLGTERHESRRIDNQLRGRSGRQGDPGLSRFYLSLDDDLLRIFGSNTLFAKMMRNNIEDGEAIGSKWLSKAIETAQKKVEARNYDIRKQVVEYDDVMNDQRKVIYEQRADIMDADTVGDVVTDMRLETVNSIVGEACPPNSYPEQWDVAGLKEKISATLAVEAPVDQWIAAEDGLEPEQVEERVREMADELVNSKAAELEPETWTQIEKSILLQNLDHHWKEHLALLDALRQVVHLRAYAQKTPINEYKHEAFAMFERMLANIREDVTRTLAFAQFRMAPPPDLPELPDFLTTHIDPLTGMDDSGDYDGGATGLVFNQLPQMGIPLPSGEDLGTDPAQWEGLVSRNAPCPCGSGRKYKHCHGALTA</sequence>
<feature type="binding site" evidence="15">
    <location>
        <position position="87"/>
    </location>
    <ligand>
        <name>ATP</name>
        <dbReference type="ChEBI" id="CHEBI:30616"/>
    </ligand>
</feature>
<keyword evidence="3 15" id="KW-0813">Transport</keyword>
<comment type="catalytic activity">
    <reaction evidence="15">
        <text>ATP + H2O + cellular proteinSide 1 = ADP + phosphate + cellular proteinSide 2.</text>
        <dbReference type="EC" id="7.4.2.8"/>
    </reaction>
</comment>
<dbReference type="SUPFAM" id="SSF52540">
    <property type="entry name" value="P-loop containing nucleoside triphosphate hydrolases"/>
    <property type="match status" value="2"/>
</dbReference>
<keyword evidence="12 15" id="KW-1278">Translocase</keyword>
<dbReference type="GO" id="GO:0017038">
    <property type="term" value="P:protein import"/>
    <property type="evidence" value="ECO:0007669"/>
    <property type="project" value="InterPro"/>
</dbReference>
<dbReference type="Gene3D" id="3.40.50.300">
    <property type="entry name" value="P-loop containing nucleotide triphosphate hydrolases"/>
    <property type="match status" value="2"/>
</dbReference>
<dbReference type="PRINTS" id="PR00906">
    <property type="entry name" value="SECA"/>
</dbReference>
<organism evidence="20 21">
    <name type="scientific">Sphingomonas psychrotolerans</name>
    <dbReference type="NCBI Taxonomy" id="1327635"/>
    <lineage>
        <taxon>Bacteria</taxon>
        <taxon>Pseudomonadati</taxon>
        <taxon>Pseudomonadota</taxon>
        <taxon>Alphaproteobacteria</taxon>
        <taxon>Sphingomonadales</taxon>
        <taxon>Sphingomonadaceae</taxon>
        <taxon>Sphingomonas</taxon>
    </lineage>
</organism>
<keyword evidence="14 15" id="KW-0472">Membrane</keyword>
<dbReference type="InterPro" id="IPR044722">
    <property type="entry name" value="SecA_SF2_C"/>
</dbReference>
<evidence type="ECO:0000256" key="6">
    <source>
        <dbReference type="ARBA" id="ARBA00022519"/>
    </source>
</evidence>
<dbReference type="GO" id="GO:0005829">
    <property type="term" value="C:cytosol"/>
    <property type="evidence" value="ECO:0007669"/>
    <property type="project" value="TreeGrafter"/>
</dbReference>
<dbReference type="OrthoDB" id="9805579at2"/>
<dbReference type="GO" id="GO:0031522">
    <property type="term" value="C:cell envelope Sec protein transport complex"/>
    <property type="evidence" value="ECO:0007669"/>
    <property type="project" value="TreeGrafter"/>
</dbReference>
<evidence type="ECO:0000256" key="2">
    <source>
        <dbReference type="ARBA" id="ARBA00007650"/>
    </source>
</evidence>
<dbReference type="SUPFAM" id="SSF81767">
    <property type="entry name" value="Pre-protein crosslinking domain of SecA"/>
    <property type="match status" value="1"/>
</dbReference>
<dbReference type="NCBIfam" id="TIGR00963">
    <property type="entry name" value="secA"/>
    <property type="match status" value="1"/>
</dbReference>
<evidence type="ECO:0000256" key="7">
    <source>
        <dbReference type="ARBA" id="ARBA00022723"/>
    </source>
</evidence>
<comment type="subunit">
    <text evidence="15">Monomer and homodimer. Part of the essential Sec protein translocation apparatus which comprises SecA, SecYEG and auxiliary proteins SecDF-YajC and YidC.</text>
</comment>
<dbReference type="GO" id="GO:0046872">
    <property type="term" value="F:metal ion binding"/>
    <property type="evidence" value="ECO:0007669"/>
    <property type="project" value="UniProtKB-KW"/>
</dbReference>
<evidence type="ECO:0000256" key="14">
    <source>
        <dbReference type="ARBA" id="ARBA00023136"/>
    </source>
</evidence>
<dbReference type="FunFam" id="3.40.50.300:FF:000334">
    <property type="entry name" value="Protein translocase subunit SecA"/>
    <property type="match status" value="1"/>
</dbReference>
<evidence type="ECO:0000256" key="3">
    <source>
        <dbReference type="ARBA" id="ARBA00022448"/>
    </source>
</evidence>
<reference evidence="20 21" key="1">
    <citation type="submission" date="2017-11" db="EMBL/GenBank/DDBJ databases">
        <title>Complete genome sequence of Sphingomonas sp. Strain Cra20, a psychrotolerant potential plant growth promoting rhizobacteria.</title>
        <authorList>
            <person name="Luo Y."/>
        </authorList>
    </citation>
    <scope>NUCLEOTIDE SEQUENCE [LARGE SCALE GENOMIC DNA]</scope>
    <source>
        <strain evidence="20 21">Cra20</strain>
    </source>
</reference>
<evidence type="ECO:0000256" key="9">
    <source>
        <dbReference type="ARBA" id="ARBA00022833"/>
    </source>
</evidence>
<feature type="domain" description="SecA family profile" evidence="19">
    <location>
        <begin position="3"/>
        <end position="612"/>
    </location>
</feature>
<dbReference type="PROSITE" id="PS51192">
    <property type="entry name" value="HELICASE_ATP_BIND_1"/>
    <property type="match status" value="1"/>
</dbReference>
<dbReference type="FunFam" id="3.40.50.300:FF:000113">
    <property type="entry name" value="Preprotein translocase subunit SecA"/>
    <property type="match status" value="1"/>
</dbReference>
<dbReference type="EC" id="7.4.2.8" evidence="15"/>
<dbReference type="KEGG" id="sphc:CVN68_06510"/>
<keyword evidence="4 15" id="KW-1003">Cell membrane</keyword>
<evidence type="ECO:0000259" key="18">
    <source>
        <dbReference type="PROSITE" id="PS51194"/>
    </source>
</evidence>
<evidence type="ECO:0000256" key="1">
    <source>
        <dbReference type="ARBA" id="ARBA00001947"/>
    </source>
</evidence>
<dbReference type="Pfam" id="PF07516">
    <property type="entry name" value="SecA_SW"/>
    <property type="match status" value="1"/>
</dbReference>
<keyword evidence="13 15" id="KW-0811">Translocation</keyword>
<dbReference type="InterPro" id="IPR011116">
    <property type="entry name" value="SecA_Wing/Scaffold"/>
</dbReference>
<dbReference type="SMART" id="SM00957">
    <property type="entry name" value="SecA_DEAD"/>
    <property type="match status" value="1"/>
</dbReference>
<dbReference type="PANTHER" id="PTHR30612:SF0">
    <property type="entry name" value="CHLOROPLAST PROTEIN-TRANSPORTING ATPASE"/>
    <property type="match status" value="1"/>
</dbReference>
<evidence type="ECO:0000256" key="11">
    <source>
        <dbReference type="ARBA" id="ARBA00022927"/>
    </source>
</evidence>
<dbReference type="Gene3D" id="1.10.3060.10">
    <property type="entry name" value="Helical scaffold and wing domains of SecA"/>
    <property type="match status" value="1"/>
</dbReference>
<dbReference type="PANTHER" id="PTHR30612">
    <property type="entry name" value="SECA INNER MEMBRANE COMPONENT OF SEC PROTEIN SECRETION SYSTEM"/>
    <property type="match status" value="1"/>
</dbReference>
<dbReference type="PROSITE" id="PS51196">
    <property type="entry name" value="SECA_MOTOR_DEAD"/>
    <property type="match status" value="1"/>
</dbReference>
<evidence type="ECO:0000313" key="20">
    <source>
        <dbReference type="EMBL" id="ATY31664.1"/>
    </source>
</evidence>
<dbReference type="FunFam" id="1.10.3060.10:FF:000003">
    <property type="entry name" value="Protein translocase subunit SecA"/>
    <property type="match status" value="1"/>
</dbReference>
<evidence type="ECO:0000259" key="19">
    <source>
        <dbReference type="PROSITE" id="PS51196"/>
    </source>
</evidence>
<dbReference type="EMBL" id="CP024923">
    <property type="protein sequence ID" value="ATY31664.1"/>
    <property type="molecule type" value="Genomic_DNA"/>
</dbReference>
<feature type="binding site" evidence="15">
    <location>
        <begin position="105"/>
        <end position="109"/>
    </location>
    <ligand>
        <name>ATP</name>
        <dbReference type="ChEBI" id="CHEBI:30616"/>
    </ligand>
</feature>
<evidence type="ECO:0000256" key="12">
    <source>
        <dbReference type="ARBA" id="ARBA00022967"/>
    </source>
</evidence>
<comment type="function">
    <text evidence="15">Part of the Sec protein translocase complex. Interacts with the SecYEG preprotein conducting channel. Has a central role in coupling the hydrolysis of ATP to the transfer of proteins into and across the cell membrane, serving both as a receptor for the preprotein-SecB complex and as an ATP-driven molecular motor driving the stepwise translocation of polypeptide chains across the membrane.</text>
</comment>
<evidence type="ECO:0000313" key="21">
    <source>
        <dbReference type="Proteomes" id="UP000229081"/>
    </source>
</evidence>
<dbReference type="Gene3D" id="3.90.1440.10">
    <property type="entry name" value="SecA, preprotein cross-linking domain"/>
    <property type="match status" value="1"/>
</dbReference>
<comment type="subcellular location">
    <subcellularLocation>
        <location evidence="15">Cell membrane</location>
        <topology evidence="15">Peripheral membrane protein</topology>
        <orientation evidence="15">Cytoplasmic side</orientation>
    </subcellularLocation>
    <subcellularLocation>
        <location evidence="15">Cytoplasm</location>
    </subcellularLocation>
    <text evidence="15">Distribution is 50-50.</text>
</comment>
<feature type="domain" description="Helicase C-terminal" evidence="18">
    <location>
        <begin position="410"/>
        <end position="628"/>
    </location>
</feature>
<dbReference type="InterPro" id="IPR036670">
    <property type="entry name" value="SecA_X-link_sf"/>
</dbReference>
<evidence type="ECO:0000259" key="17">
    <source>
        <dbReference type="PROSITE" id="PS51192"/>
    </source>
</evidence>
<dbReference type="PROSITE" id="PS51194">
    <property type="entry name" value="HELICASE_CTER"/>
    <property type="match status" value="1"/>
</dbReference>
<dbReference type="RefSeq" id="WP_100281473.1">
    <property type="nucleotide sequence ID" value="NZ_CP024923.1"/>
</dbReference>
<feature type="binding site" evidence="15">
    <location>
        <position position="499"/>
    </location>
    <ligand>
        <name>ATP</name>
        <dbReference type="ChEBI" id="CHEBI:30616"/>
    </ligand>
</feature>
<evidence type="ECO:0000256" key="15">
    <source>
        <dbReference type="HAMAP-Rule" id="MF_01382"/>
    </source>
</evidence>
<keyword evidence="21" id="KW-1185">Reference proteome</keyword>
<keyword evidence="10 15" id="KW-0067">ATP-binding</keyword>
<name>A0A2K8MFB9_9SPHN</name>
<dbReference type="InterPro" id="IPR004027">
    <property type="entry name" value="SEC_C_motif"/>
</dbReference>
<keyword evidence="9" id="KW-0862">Zinc</keyword>
<dbReference type="PROSITE" id="PS01312">
    <property type="entry name" value="SECA"/>
    <property type="match status" value="1"/>
</dbReference>
<dbReference type="GO" id="GO:0008564">
    <property type="term" value="F:protein-exporting ATPase activity"/>
    <property type="evidence" value="ECO:0007669"/>
    <property type="project" value="UniProtKB-EC"/>
</dbReference>
<keyword evidence="8 15" id="KW-0547">Nucleotide-binding</keyword>
<dbReference type="Proteomes" id="UP000229081">
    <property type="component" value="Chromosome"/>
</dbReference>
<dbReference type="GO" id="GO:0065002">
    <property type="term" value="P:intracellular protein transmembrane transport"/>
    <property type="evidence" value="ECO:0007669"/>
    <property type="project" value="UniProtKB-UniRule"/>
</dbReference>
<dbReference type="CDD" id="cd17928">
    <property type="entry name" value="DEXDc_SecA"/>
    <property type="match status" value="1"/>
</dbReference>
<dbReference type="SUPFAM" id="SSF81886">
    <property type="entry name" value="Helical scaffold and wing domains of SecA"/>
    <property type="match status" value="1"/>
</dbReference>
<dbReference type="HAMAP" id="MF_01382">
    <property type="entry name" value="SecA"/>
    <property type="match status" value="1"/>
</dbReference>
<evidence type="ECO:0000256" key="16">
    <source>
        <dbReference type="RuleBase" id="RU003874"/>
    </source>
</evidence>
<evidence type="ECO:0000256" key="8">
    <source>
        <dbReference type="ARBA" id="ARBA00022741"/>
    </source>
</evidence>
<dbReference type="InterPro" id="IPR020937">
    <property type="entry name" value="SecA_CS"/>
</dbReference>
<evidence type="ECO:0000256" key="5">
    <source>
        <dbReference type="ARBA" id="ARBA00022490"/>
    </source>
</evidence>
<comment type="similarity">
    <text evidence="2 15 16">Belongs to the SecA family.</text>
</comment>
<dbReference type="NCBIfam" id="NF009538">
    <property type="entry name" value="PRK12904.1"/>
    <property type="match status" value="1"/>
</dbReference>
<feature type="domain" description="Helicase ATP-binding" evidence="17">
    <location>
        <begin position="89"/>
        <end position="247"/>
    </location>
</feature>
<dbReference type="InterPro" id="IPR014001">
    <property type="entry name" value="Helicase_ATP-bd"/>
</dbReference>
<keyword evidence="7" id="KW-0479">Metal-binding</keyword>
<dbReference type="GO" id="GO:0005524">
    <property type="term" value="F:ATP binding"/>
    <property type="evidence" value="ECO:0007669"/>
    <property type="project" value="UniProtKB-UniRule"/>
</dbReference>
<dbReference type="InterPro" id="IPR011115">
    <property type="entry name" value="SecA_DEAD"/>
</dbReference>
<dbReference type="InterPro" id="IPR036266">
    <property type="entry name" value="SecA_Wing/Scaffold_sf"/>
</dbReference>
<dbReference type="GO" id="GO:0005886">
    <property type="term" value="C:plasma membrane"/>
    <property type="evidence" value="ECO:0007669"/>
    <property type="project" value="UniProtKB-SubCell"/>
</dbReference>